<reference evidence="2" key="1">
    <citation type="journal article" date="2013" name="Genome Announc.">
        <title>Draft Genome Sequence of Streptomyces bottropensis ATCC 25435, a Bottromycin-Producing Actinomycete.</title>
        <authorList>
            <person name="Zhang H."/>
            <person name="Zhou W."/>
            <person name="Zhuang Y."/>
            <person name="Liang X."/>
            <person name="Liu T."/>
        </authorList>
    </citation>
    <scope>NUCLEOTIDE SEQUENCE [LARGE SCALE GENOMIC DNA]</scope>
    <source>
        <strain evidence="2">ATCC 25435</strain>
    </source>
</reference>
<protein>
    <submittedName>
        <fullName evidence="1">Uncharacterized protein</fullName>
    </submittedName>
</protein>
<evidence type="ECO:0000313" key="1">
    <source>
        <dbReference type="EMBL" id="EMF52848.1"/>
    </source>
</evidence>
<gene>
    <name evidence="1" type="ORF">SBD_5925</name>
</gene>
<sequence length="37" mass="3954">MPIHGRSSHSRPSPPSLTEALTATFGMSVCILFHSIS</sequence>
<evidence type="ECO:0000313" key="2">
    <source>
        <dbReference type="Proteomes" id="UP000030760"/>
    </source>
</evidence>
<dbReference type="Proteomes" id="UP000030760">
    <property type="component" value="Unassembled WGS sequence"/>
</dbReference>
<proteinExistence type="predicted"/>
<accession>M3EUP5</accession>
<dbReference type="AlphaFoldDB" id="M3EUP5"/>
<dbReference type="EMBL" id="KB405094">
    <property type="protein sequence ID" value="EMF52848.1"/>
    <property type="molecule type" value="Genomic_DNA"/>
</dbReference>
<name>M3EUP5_9ACTN</name>
<organism evidence="1 2">
    <name type="scientific">Streptomyces bottropensis ATCC 25435</name>
    <dbReference type="NCBI Taxonomy" id="1054862"/>
    <lineage>
        <taxon>Bacteria</taxon>
        <taxon>Bacillati</taxon>
        <taxon>Actinomycetota</taxon>
        <taxon>Actinomycetes</taxon>
        <taxon>Kitasatosporales</taxon>
        <taxon>Streptomycetaceae</taxon>
        <taxon>Streptomyces</taxon>
    </lineage>
</organism>